<evidence type="ECO:0000313" key="2">
    <source>
        <dbReference type="EMBL" id="MET3692827.1"/>
    </source>
</evidence>
<dbReference type="Pfam" id="PF06568">
    <property type="entry name" value="YjiS-like"/>
    <property type="match status" value="1"/>
</dbReference>
<dbReference type="Proteomes" id="UP001549145">
    <property type="component" value="Unassembled WGS sequence"/>
</dbReference>
<sequence>MDGITTPRITATCRHSGAPTGAKARLLAGTWFARAWFVGLMAHVAEGVSRAAINRRVIGQLSRMSDRELRDIGLVRQDVRDSELLLREGDASSFLVGRRNERWGARRRNGRGA</sequence>
<accession>A0ABV2L613</accession>
<feature type="domain" description="YjiS-like" evidence="1">
    <location>
        <begin position="46"/>
        <end position="80"/>
    </location>
</feature>
<gene>
    <name evidence="2" type="ORF">ABID43_002367</name>
</gene>
<protein>
    <recommendedName>
        <fullName evidence="1">YjiS-like domain-containing protein</fullName>
    </recommendedName>
</protein>
<keyword evidence="3" id="KW-1185">Reference proteome</keyword>
<proteinExistence type="predicted"/>
<dbReference type="RefSeq" id="WP_238277547.1">
    <property type="nucleotide sequence ID" value="NZ_BPQL01000023.1"/>
</dbReference>
<name>A0ABV2L613_9HYPH</name>
<dbReference type="EMBL" id="JBEPMM010000005">
    <property type="protein sequence ID" value="MET3692827.1"/>
    <property type="molecule type" value="Genomic_DNA"/>
</dbReference>
<evidence type="ECO:0000313" key="3">
    <source>
        <dbReference type="Proteomes" id="UP001549145"/>
    </source>
</evidence>
<comment type="caution">
    <text evidence="2">The sequence shown here is derived from an EMBL/GenBank/DDBJ whole genome shotgun (WGS) entry which is preliminary data.</text>
</comment>
<organism evidence="2 3">
    <name type="scientific">Methylobacterium goesingense</name>
    <dbReference type="NCBI Taxonomy" id="243690"/>
    <lineage>
        <taxon>Bacteria</taxon>
        <taxon>Pseudomonadati</taxon>
        <taxon>Pseudomonadota</taxon>
        <taxon>Alphaproteobacteria</taxon>
        <taxon>Hyphomicrobiales</taxon>
        <taxon>Methylobacteriaceae</taxon>
        <taxon>Methylobacterium</taxon>
    </lineage>
</organism>
<reference evidence="2 3" key="1">
    <citation type="submission" date="2024-06" db="EMBL/GenBank/DDBJ databases">
        <title>Genomic Encyclopedia of Type Strains, Phase IV (KMG-IV): sequencing the most valuable type-strain genomes for metagenomic binning, comparative biology and taxonomic classification.</title>
        <authorList>
            <person name="Goeker M."/>
        </authorList>
    </citation>
    <scope>NUCLEOTIDE SEQUENCE [LARGE SCALE GENOMIC DNA]</scope>
    <source>
        <strain evidence="2 3">DSM 21331</strain>
    </source>
</reference>
<dbReference type="InterPro" id="IPR009506">
    <property type="entry name" value="YjiS-like"/>
</dbReference>
<evidence type="ECO:0000259" key="1">
    <source>
        <dbReference type="Pfam" id="PF06568"/>
    </source>
</evidence>